<evidence type="ECO:0000256" key="1">
    <source>
        <dbReference type="SAM" id="MobiDB-lite"/>
    </source>
</evidence>
<name>A0A814WNB3_ADIRI</name>
<dbReference type="Proteomes" id="UP000663828">
    <property type="component" value="Unassembled WGS sequence"/>
</dbReference>
<feature type="compositionally biased region" description="Basic residues" evidence="1">
    <location>
        <begin position="190"/>
        <end position="202"/>
    </location>
</feature>
<protein>
    <submittedName>
        <fullName evidence="2">Uncharacterized protein</fullName>
    </submittedName>
</protein>
<gene>
    <name evidence="2" type="ORF">XAT740_LOCUS23946</name>
</gene>
<organism evidence="2 3">
    <name type="scientific">Adineta ricciae</name>
    <name type="common">Rotifer</name>
    <dbReference type="NCBI Taxonomy" id="249248"/>
    <lineage>
        <taxon>Eukaryota</taxon>
        <taxon>Metazoa</taxon>
        <taxon>Spiralia</taxon>
        <taxon>Gnathifera</taxon>
        <taxon>Rotifera</taxon>
        <taxon>Eurotatoria</taxon>
        <taxon>Bdelloidea</taxon>
        <taxon>Adinetida</taxon>
        <taxon>Adinetidae</taxon>
        <taxon>Adineta</taxon>
    </lineage>
</organism>
<comment type="caution">
    <text evidence="2">The sequence shown here is derived from an EMBL/GenBank/DDBJ whole genome shotgun (WGS) entry which is preliminary data.</text>
</comment>
<reference evidence="2" key="1">
    <citation type="submission" date="2021-02" db="EMBL/GenBank/DDBJ databases">
        <authorList>
            <person name="Nowell W R."/>
        </authorList>
    </citation>
    <scope>NUCLEOTIDE SEQUENCE</scope>
</reference>
<feature type="compositionally biased region" description="Basic residues" evidence="1">
    <location>
        <begin position="161"/>
        <end position="177"/>
    </location>
</feature>
<accession>A0A814WNB3</accession>
<proteinExistence type="predicted"/>
<dbReference type="AlphaFoldDB" id="A0A814WNB3"/>
<keyword evidence="3" id="KW-1185">Reference proteome</keyword>
<feature type="compositionally biased region" description="Low complexity" evidence="1">
    <location>
        <begin position="277"/>
        <end position="296"/>
    </location>
</feature>
<feature type="compositionally biased region" description="Basic residues" evidence="1">
    <location>
        <begin position="81"/>
        <end position="90"/>
    </location>
</feature>
<feature type="region of interest" description="Disordered" evidence="1">
    <location>
        <begin position="160"/>
        <end position="300"/>
    </location>
</feature>
<feature type="region of interest" description="Disordered" evidence="1">
    <location>
        <begin position="81"/>
        <end position="123"/>
    </location>
</feature>
<evidence type="ECO:0000313" key="2">
    <source>
        <dbReference type="EMBL" id="CAF1206310.1"/>
    </source>
</evidence>
<feature type="region of interest" description="Disordered" evidence="1">
    <location>
        <begin position="325"/>
        <end position="347"/>
    </location>
</feature>
<sequence length="716" mass="81976">MNIPMQPPMQYPFYMQRPRMPLANTWSTVPFRFPAHPQSQMRSAYPVARPITSYALSQPKKSLVKSMGPPSPYTNTRYQHLKKSKHHSNRRALQQSYDHHHNNEITYTRPYRSSRTKSISELEPATELPSVTLSKAHSWHAMMNHRRANLSVAYAHELHLSPKRQRKQGSHKRRRFPPPRPLSSSSSLSPKRRPSFNYRRKRPIELPECGPIRISTLDEMPVSNPPIQKKTRSISHDRLSMKGSISASSTHRTKTKGTNSVKNRKSHTKDNDDAETSTDTTQSSTSIRSRSSLQQRINGALRNDPLISAAMEELRHYRRSSSQNLSTISSSLDQHRHSQQSISALSSTSILSDHSQSSFTSVERSEIRQFLKTIKSKETTNLPDTSLQTSASDQSIVFNSQSSVSIARQKKSCIAEELDREFNKLRALNPTREISYVIPSKICKQRKTLQKPPSNTPPLPTFDELLRQVQLRPIDRSARPASPIKETHPQEEIYENPLSPIPVPRCSPIPVPRCSPIPVPRCSPIPILRRSPIPTPLYSTLPIVEVPIEEIKHEYALPKKKTGERTLLQVSHFQPVRNHNFSKLPETIYPEKRLSRPMSMFNWLHPTPPAPTFATFQPNRTFPVQHEHPPTVVKENIYTSDIDVYVPVSTVDRMDNSSLQMHLDNQTIRTDDFYTDFDMKAPAHSSSILNDFSHIFARKHKHHHAISKKQQRCSIM</sequence>
<dbReference type="EMBL" id="CAJNOR010001829">
    <property type="protein sequence ID" value="CAF1206310.1"/>
    <property type="molecule type" value="Genomic_DNA"/>
</dbReference>
<feature type="compositionally biased region" description="Polar residues" evidence="1">
    <location>
        <begin position="243"/>
        <end position="261"/>
    </location>
</feature>
<evidence type="ECO:0000313" key="3">
    <source>
        <dbReference type="Proteomes" id="UP000663828"/>
    </source>
</evidence>